<gene>
    <name evidence="2" type="ORF">Tci_545589</name>
</gene>
<dbReference type="EMBL" id="BKCJ010316668">
    <property type="protein sequence ID" value="GEZ73616.1"/>
    <property type="molecule type" value="Genomic_DNA"/>
</dbReference>
<comment type="caution">
    <text evidence="2">The sequence shown here is derived from an EMBL/GenBank/DDBJ whole genome shotgun (WGS) entry which is preliminary data.</text>
</comment>
<dbReference type="AlphaFoldDB" id="A0A699IRL6"/>
<evidence type="ECO:0000313" key="2">
    <source>
        <dbReference type="EMBL" id="GEZ73616.1"/>
    </source>
</evidence>
<feature type="compositionally biased region" description="Polar residues" evidence="1">
    <location>
        <begin position="160"/>
        <end position="176"/>
    </location>
</feature>
<organism evidence="2">
    <name type="scientific">Tanacetum cinerariifolium</name>
    <name type="common">Dalmatian daisy</name>
    <name type="synonym">Chrysanthemum cinerariifolium</name>
    <dbReference type="NCBI Taxonomy" id="118510"/>
    <lineage>
        <taxon>Eukaryota</taxon>
        <taxon>Viridiplantae</taxon>
        <taxon>Streptophyta</taxon>
        <taxon>Embryophyta</taxon>
        <taxon>Tracheophyta</taxon>
        <taxon>Spermatophyta</taxon>
        <taxon>Magnoliopsida</taxon>
        <taxon>eudicotyledons</taxon>
        <taxon>Gunneridae</taxon>
        <taxon>Pentapetalae</taxon>
        <taxon>asterids</taxon>
        <taxon>campanulids</taxon>
        <taxon>Asterales</taxon>
        <taxon>Asteraceae</taxon>
        <taxon>Asteroideae</taxon>
        <taxon>Anthemideae</taxon>
        <taxon>Anthemidinae</taxon>
        <taxon>Tanacetum</taxon>
    </lineage>
</organism>
<reference evidence="2" key="1">
    <citation type="journal article" date="2019" name="Sci. Rep.">
        <title>Draft genome of Tanacetum cinerariifolium, the natural source of mosquito coil.</title>
        <authorList>
            <person name="Yamashiro T."/>
            <person name="Shiraishi A."/>
            <person name="Satake H."/>
            <person name="Nakayama K."/>
        </authorList>
    </citation>
    <scope>NUCLEOTIDE SEQUENCE</scope>
</reference>
<name>A0A699IRL6_TANCI</name>
<accession>A0A699IRL6</accession>
<feature type="non-terminal residue" evidence="2">
    <location>
        <position position="1"/>
    </location>
</feature>
<feature type="region of interest" description="Disordered" evidence="1">
    <location>
        <begin position="160"/>
        <end position="193"/>
    </location>
</feature>
<evidence type="ECO:0008006" key="3">
    <source>
        <dbReference type="Google" id="ProtNLM"/>
    </source>
</evidence>
<sequence>EKVLVITALKDNLRKLKGKPVLDDVVPSHPIDPELLKVDVAPLAPKLQNNRTVHSDYLRYTQEETATLRKIVEQGRSLNPLNTFLDYACKYTKRIQELLIIIRQTCPCINNFGDKLMDVTPMNKTKRVRFTEPITSLGNTNIKIASLSKVVSNKPMLSSTGVNLSTSASGSQPSGNTKKDKIQQTPSSTKKNKIEAHPMTVRSCLINKNCAVKPKDTASVQHSKLNVNYDLQGVTCNGFLFFDNHDSCVLDFINNVNACVKYKFVKKTVKRKVWKPTGKVSTNIGYI</sequence>
<protein>
    <recommendedName>
        <fullName evidence="3">Integrase, catalytic region, zinc finger, CCHC-type, peptidase aspartic, catalytic</fullName>
    </recommendedName>
</protein>
<evidence type="ECO:0000256" key="1">
    <source>
        <dbReference type="SAM" id="MobiDB-lite"/>
    </source>
</evidence>
<proteinExistence type="predicted"/>